<protein>
    <submittedName>
        <fullName evidence="1">Uncharacterized protein</fullName>
    </submittedName>
</protein>
<dbReference type="EMBL" id="REGN01009545">
    <property type="protein sequence ID" value="RNA00956.1"/>
    <property type="molecule type" value="Genomic_DNA"/>
</dbReference>
<keyword evidence="2" id="KW-1185">Reference proteome</keyword>
<organism evidence="1 2">
    <name type="scientific">Brachionus plicatilis</name>
    <name type="common">Marine rotifer</name>
    <name type="synonym">Brachionus muelleri</name>
    <dbReference type="NCBI Taxonomy" id="10195"/>
    <lineage>
        <taxon>Eukaryota</taxon>
        <taxon>Metazoa</taxon>
        <taxon>Spiralia</taxon>
        <taxon>Gnathifera</taxon>
        <taxon>Rotifera</taxon>
        <taxon>Eurotatoria</taxon>
        <taxon>Monogononta</taxon>
        <taxon>Pseudotrocha</taxon>
        <taxon>Ploima</taxon>
        <taxon>Brachionidae</taxon>
        <taxon>Brachionus</taxon>
    </lineage>
</organism>
<sequence length="66" mass="8066">MHSTQKLMACWENFKKFQELNRTSKEGNEISEYIKFQKIKKNKYLIIFHKEAYSVLKTLTSFIIRY</sequence>
<evidence type="ECO:0000313" key="1">
    <source>
        <dbReference type="EMBL" id="RNA00956.1"/>
    </source>
</evidence>
<comment type="caution">
    <text evidence="1">The sequence shown here is derived from an EMBL/GenBank/DDBJ whole genome shotgun (WGS) entry which is preliminary data.</text>
</comment>
<reference evidence="1 2" key="1">
    <citation type="journal article" date="2018" name="Sci. Rep.">
        <title>Genomic signatures of local adaptation to the degree of environmental predictability in rotifers.</title>
        <authorList>
            <person name="Franch-Gras L."/>
            <person name="Hahn C."/>
            <person name="Garcia-Roger E.M."/>
            <person name="Carmona M.J."/>
            <person name="Serra M."/>
            <person name="Gomez A."/>
        </authorList>
    </citation>
    <scope>NUCLEOTIDE SEQUENCE [LARGE SCALE GENOMIC DNA]</scope>
    <source>
        <strain evidence="1">HYR1</strain>
    </source>
</reference>
<accession>A0A3M7PPC5</accession>
<proteinExistence type="predicted"/>
<evidence type="ECO:0000313" key="2">
    <source>
        <dbReference type="Proteomes" id="UP000276133"/>
    </source>
</evidence>
<name>A0A3M7PPC5_BRAPC</name>
<dbReference type="AlphaFoldDB" id="A0A3M7PPC5"/>
<gene>
    <name evidence="1" type="ORF">BpHYR1_046380</name>
</gene>
<dbReference type="Proteomes" id="UP000276133">
    <property type="component" value="Unassembled WGS sequence"/>
</dbReference>